<sequence length="11" mass="1264">MEAVVQSEIQM</sequence>
<reference evidence="1" key="1">
    <citation type="submission" date="2014-09" db="EMBL/GenBank/DDBJ databases">
        <authorList>
            <person name="Magalhaes I.L.F."/>
            <person name="Oliveira U."/>
            <person name="Santos F.R."/>
            <person name="Vidigal T.H.D.A."/>
            <person name="Brescovit A.D."/>
            <person name="Santos A.J."/>
        </authorList>
    </citation>
    <scope>NUCLEOTIDE SEQUENCE</scope>
    <source>
        <tissue evidence="1">Shoot tissue taken approximately 20 cm above the soil surface</tissue>
    </source>
</reference>
<name>A0A0A9AZS9_ARUDO</name>
<dbReference type="EMBL" id="GBRH01240646">
    <property type="protein sequence ID" value="JAD57249.1"/>
    <property type="molecule type" value="Transcribed_RNA"/>
</dbReference>
<organism evidence="1">
    <name type="scientific">Arundo donax</name>
    <name type="common">Giant reed</name>
    <name type="synonym">Donax arundinaceus</name>
    <dbReference type="NCBI Taxonomy" id="35708"/>
    <lineage>
        <taxon>Eukaryota</taxon>
        <taxon>Viridiplantae</taxon>
        <taxon>Streptophyta</taxon>
        <taxon>Embryophyta</taxon>
        <taxon>Tracheophyta</taxon>
        <taxon>Spermatophyta</taxon>
        <taxon>Magnoliopsida</taxon>
        <taxon>Liliopsida</taxon>
        <taxon>Poales</taxon>
        <taxon>Poaceae</taxon>
        <taxon>PACMAD clade</taxon>
        <taxon>Arundinoideae</taxon>
        <taxon>Arundineae</taxon>
        <taxon>Arundo</taxon>
    </lineage>
</organism>
<accession>A0A0A9AZS9</accession>
<evidence type="ECO:0000313" key="1">
    <source>
        <dbReference type="EMBL" id="JAD57249.1"/>
    </source>
</evidence>
<protein>
    <submittedName>
        <fullName evidence="1">Uncharacterized protein</fullName>
    </submittedName>
</protein>
<reference evidence="1" key="2">
    <citation type="journal article" date="2015" name="Data Brief">
        <title>Shoot transcriptome of the giant reed, Arundo donax.</title>
        <authorList>
            <person name="Barrero R.A."/>
            <person name="Guerrero F.D."/>
            <person name="Moolhuijzen P."/>
            <person name="Goolsby J.A."/>
            <person name="Tidwell J."/>
            <person name="Bellgard S.E."/>
            <person name="Bellgard M.I."/>
        </authorList>
    </citation>
    <scope>NUCLEOTIDE SEQUENCE</scope>
    <source>
        <tissue evidence="1">Shoot tissue taken approximately 20 cm above the soil surface</tissue>
    </source>
</reference>
<proteinExistence type="predicted"/>